<evidence type="ECO:0000313" key="2">
    <source>
        <dbReference type="Proteomes" id="UP000789396"/>
    </source>
</evidence>
<dbReference type="EMBL" id="CAJVPZ010004014">
    <property type="protein sequence ID" value="CAG8539604.1"/>
    <property type="molecule type" value="Genomic_DNA"/>
</dbReference>
<proteinExistence type="predicted"/>
<name>A0A9N9ATH0_9GLOM</name>
<accession>A0A9N9ATH0</accession>
<organism evidence="1 2">
    <name type="scientific">Racocetra fulgida</name>
    <dbReference type="NCBI Taxonomy" id="60492"/>
    <lineage>
        <taxon>Eukaryota</taxon>
        <taxon>Fungi</taxon>
        <taxon>Fungi incertae sedis</taxon>
        <taxon>Mucoromycota</taxon>
        <taxon>Glomeromycotina</taxon>
        <taxon>Glomeromycetes</taxon>
        <taxon>Diversisporales</taxon>
        <taxon>Gigasporaceae</taxon>
        <taxon>Racocetra</taxon>
    </lineage>
</organism>
<reference evidence="1" key="1">
    <citation type="submission" date="2021-06" db="EMBL/GenBank/DDBJ databases">
        <authorList>
            <person name="Kallberg Y."/>
            <person name="Tangrot J."/>
            <person name="Rosling A."/>
        </authorList>
    </citation>
    <scope>NUCLEOTIDE SEQUENCE</scope>
    <source>
        <strain evidence="1">IN212</strain>
    </source>
</reference>
<comment type="caution">
    <text evidence="1">The sequence shown here is derived from an EMBL/GenBank/DDBJ whole genome shotgun (WGS) entry which is preliminary data.</text>
</comment>
<evidence type="ECO:0000313" key="1">
    <source>
        <dbReference type="EMBL" id="CAG8539604.1"/>
    </source>
</evidence>
<keyword evidence="2" id="KW-1185">Reference proteome</keyword>
<feature type="non-terminal residue" evidence="1">
    <location>
        <position position="217"/>
    </location>
</feature>
<gene>
    <name evidence="1" type="ORF">RFULGI_LOCUS4162</name>
</gene>
<sequence>MNFDKKKYIRNLTEYMMDCWEIDLNNLNDLDKKLLDIRILYPVDSNSVAFTSCITLHVCIDALFPTLSKSIPKREVLDEPVNLLALGLSWIDPTIVTDKRVQNKVGVSERVIQASLFCAFNSLLPRLMMCLLEIKGEGRTQLDLMIVDGDQNLVAYSLKCNKISSTDFEKPIDQVQIYASHFEMGVYLVNFFLSGHKPPSDLDNVSEGIIIINVKDN</sequence>
<dbReference type="Proteomes" id="UP000789396">
    <property type="component" value="Unassembled WGS sequence"/>
</dbReference>
<dbReference type="AlphaFoldDB" id="A0A9N9ATH0"/>
<dbReference type="OrthoDB" id="2319592at2759"/>
<protein>
    <submittedName>
        <fullName evidence="1">319_t:CDS:1</fullName>
    </submittedName>
</protein>